<reference evidence="2" key="1">
    <citation type="submission" date="2022-11" db="UniProtKB">
        <authorList>
            <consortium name="WormBaseParasite"/>
        </authorList>
    </citation>
    <scope>IDENTIFICATION</scope>
</reference>
<proteinExistence type="predicted"/>
<sequence>MYIYRNDTSLLVIPMEKGAVKFRQIKNGIYEIIILSSKLYDLSFDLRLKIRHIKTTEVRGFSKEEENYYLKYAKTIENFNGENKEDAFARTKFKLPNKSEPNVLRTKISDLRTLIELLCNPETGDHDNVPIDKRYHQQVNSLLMPTEAWRVHKPRSTTFNKQINTYRQIREIRWSKVDLQKYDFENIDADNVEKIQFENMKIFDNKKELPKCFQNMEFENLTTLIYKYCKIIEISDEIAQKLPVTLKELDLSFNNITSISIDISRLTKLEILCLDNNLLLTTPRIPWKSLPSSILQLYLKFTSIAEIPDEIQNLVNLQHLSIGSWCLMNISWKNISKSIRKIYVESAVIINEIELNDKCNLEKLSIEKAVLRVSIF</sequence>
<name>A0AC34FSL5_9BILA</name>
<protein>
    <submittedName>
        <fullName evidence="2">Uncharacterized protein</fullName>
    </submittedName>
</protein>
<evidence type="ECO:0000313" key="2">
    <source>
        <dbReference type="WBParaSite" id="ES5_v2.g20240.t1"/>
    </source>
</evidence>
<accession>A0AC34FSL5</accession>
<evidence type="ECO:0000313" key="1">
    <source>
        <dbReference type="Proteomes" id="UP000887579"/>
    </source>
</evidence>
<dbReference type="WBParaSite" id="ES5_v2.g20240.t1">
    <property type="protein sequence ID" value="ES5_v2.g20240.t1"/>
    <property type="gene ID" value="ES5_v2.g20240"/>
</dbReference>
<organism evidence="1 2">
    <name type="scientific">Panagrolaimus sp. ES5</name>
    <dbReference type="NCBI Taxonomy" id="591445"/>
    <lineage>
        <taxon>Eukaryota</taxon>
        <taxon>Metazoa</taxon>
        <taxon>Ecdysozoa</taxon>
        <taxon>Nematoda</taxon>
        <taxon>Chromadorea</taxon>
        <taxon>Rhabditida</taxon>
        <taxon>Tylenchina</taxon>
        <taxon>Panagrolaimomorpha</taxon>
        <taxon>Panagrolaimoidea</taxon>
        <taxon>Panagrolaimidae</taxon>
        <taxon>Panagrolaimus</taxon>
    </lineage>
</organism>
<dbReference type="Proteomes" id="UP000887579">
    <property type="component" value="Unplaced"/>
</dbReference>